<protein>
    <recommendedName>
        <fullName evidence="3">Cysteine protease</fullName>
    </recommendedName>
</protein>
<reference evidence="1 2" key="1">
    <citation type="journal article" date="2013" name="Mar. Genomics">
        <title>Expression of sulfatases in Rhodopirellula baltica and the diversity of sulfatases in the genus Rhodopirellula.</title>
        <authorList>
            <person name="Wegner C.E."/>
            <person name="Richter-Heitmann T."/>
            <person name="Klindworth A."/>
            <person name="Klockow C."/>
            <person name="Richter M."/>
            <person name="Achstetter T."/>
            <person name="Glockner F.O."/>
            <person name="Harder J."/>
        </authorList>
    </citation>
    <scope>NUCLEOTIDE SEQUENCE [LARGE SCALE GENOMIC DNA]</scope>
    <source>
        <strain evidence="1 2">SWK14</strain>
    </source>
</reference>
<dbReference type="RefSeq" id="WP_007340437.1">
    <property type="nucleotide sequence ID" value="NZ_AMWG01000165.1"/>
</dbReference>
<comment type="caution">
    <text evidence="1">The sequence shown here is derived from an EMBL/GenBank/DDBJ whole genome shotgun (WGS) entry which is preliminary data.</text>
</comment>
<accession>L7CAL2</accession>
<dbReference type="Gene3D" id="3.90.70.10">
    <property type="entry name" value="Cysteine proteinases"/>
    <property type="match status" value="1"/>
</dbReference>
<evidence type="ECO:0008006" key="3">
    <source>
        <dbReference type="Google" id="ProtNLM"/>
    </source>
</evidence>
<organism evidence="1 2">
    <name type="scientific">Rhodopirellula baltica SWK14</name>
    <dbReference type="NCBI Taxonomy" id="993516"/>
    <lineage>
        <taxon>Bacteria</taxon>
        <taxon>Pseudomonadati</taxon>
        <taxon>Planctomycetota</taxon>
        <taxon>Planctomycetia</taxon>
        <taxon>Pirellulales</taxon>
        <taxon>Pirellulaceae</taxon>
        <taxon>Rhodopirellula</taxon>
    </lineage>
</organism>
<dbReference type="EMBL" id="AMWG01000165">
    <property type="protein sequence ID" value="ELP30151.1"/>
    <property type="molecule type" value="Genomic_DNA"/>
</dbReference>
<dbReference type="SUPFAM" id="SSF54001">
    <property type="entry name" value="Cysteine proteinases"/>
    <property type="match status" value="1"/>
</dbReference>
<proteinExistence type="predicted"/>
<evidence type="ECO:0000313" key="2">
    <source>
        <dbReference type="Proteomes" id="UP000010959"/>
    </source>
</evidence>
<name>L7CAL2_RHOBT</name>
<dbReference type="Proteomes" id="UP000010959">
    <property type="component" value="Unassembled WGS sequence"/>
</dbReference>
<dbReference type="AlphaFoldDB" id="L7CAL2"/>
<gene>
    <name evidence="1" type="ORF">RBSWK_05909</name>
</gene>
<sequence length="290" mass="32559">MFKFVPRQLGWIPDLPDSRDLTIAHSTISALLNRLPRERTGPPDKIDLRFGDDGEAFLNEKYCCSGEGFSSALAVIRLVEYFERRSRGVSPNRSVSFLYKTARNLARASGDEGVGLRTSLRAVKKFGLVDESYWRDDVAQHDREPPAFVYGVASFLPEFDYVRVVPDVQRPSSLDRWATLCDFLAAGFPVVFGFSIPDSITECPDIPFRPHFDGFKGGVSAIAVGYNSHRYGRNQAGLLIGTPWGNQWGEDGFGWLPKAFVDEGLARDFWTIIYHDELDKTEFFCPAAVI</sequence>
<evidence type="ECO:0000313" key="1">
    <source>
        <dbReference type="EMBL" id="ELP30151.1"/>
    </source>
</evidence>
<dbReference type="InterPro" id="IPR038765">
    <property type="entry name" value="Papain-like_cys_pep_sf"/>
</dbReference>
<dbReference type="PATRIC" id="fig|993516.3.peg.6333"/>